<keyword evidence="4" id="KW-1185">Reference proteome</keyword>
<protein>
    <submittedName>
        <fullName evidence="3">Transglycosylase SLT domain-containing protein</fullName>
    </submittedName>
</protein>
<sequence>MEKVRSVLLRLIAVILLLCLSSQGQAYSGFKGSSAWKYMEGRRSNKYAKARVEVMSHYFRTKNPTLSGKAAGGYASLVDAISRKYKLDPFLVSSIIVKESTVRVKAKSGVAYGLMQVNWRANGSWIPRVFPTVKSPARLLRSRANIYVGSYILREAMQRSGGDVDRALDIYRGRNVPSYRESIHRYYSEQVGLLKKRLGR</sequence>
<dbReference type="CDD" id="cd00254">
    <property type="entry name" value="LT-like"/>
    <property type="match status" value="1"/>
</dbReference>
<dbReference type="InterPro" id="IPR008258">
    <property type="entry name" value="Transglycosylase_SLT_dom_1"/>
</dbReference>
<proteinExistence type="predicted"/>
<evidence type="ECO:0000259" key="2">
    <source>
        <dbReference type="Pfam" id="PF01464"/>
    </source>
</evidence>
<keyword evidence="1" id="KW-0732">Signal</keyword>
<dbReference type="InterPro" id="IPR023346">
    <property type="entry name" value="Lysozyme-like_dom_sf"/>
</dbReference>
<organism evidence="3 4">
    <name type="scientific">Dethiosulfovibrio salsuginis</name>
    <dbReference type="NCBI Taxonomy" id="561720"/>
    <lineage>
        <taxon>Bacteria</taxon>
        <taxon>Thermotogati</taxon>
        <taxon>Synergistota</taxon>
        <taxon>Synergistia</taxon>
        <taxon>Synergistales</taxon>
        <taxon>Dethiosulfovibrionaceae</taxon>
        <taxon>Dethiosulfovibrio</taxon>
    </lineage>
</organism>
<feature type="chain" id="PRO_5013298957" evidence="1">
    <location>
        <begin position="27"/>
        <end position="200"/>
    </location>
</feature>
<dbReference type="Pfam" id="PF01464">
    <property type="entry name" value="SLT"/>
    <property type="match status" value="1"/>
</dbReference>
<dbReference type="SUPFAM" id="SSF53955">
    <property type="entry name" value="Lysozyme-like"/>
    <property type="match status" value="1"/>
</dbReference>
<dbReference type="Gene3D" id="1.10.530.10">
    <property type="match status" value="1"/>
</dbReference>
<name>A0A1X7IQJ8_9BACT</name>
<evidence type="ECO:0000256" key="1">
    <source>
        <dbReference type="SAM" id="SignalP"/>
    </source>
</evidence>
<feature type="signal peptide" evidence="1">
    <location>
        <begin position="1"/>
        <end position="26"/>
    </location>
</feature>
<feature type="domain" description="Transglycosylase SLT" evidence="2">
    <location>
        <begin position="78"/>
        <end position="168"/>
    </location>
</feature>
<evidence type="ECO:0000313" key="4">
    <source>
        <dbReference type="Proteomes" id="UP000193355"/>
    </source>
</evidence>
<dbReference type="STRING" id="561720.SAMN06275492_10456"/>
<dbReference type="EMBL" id="FXBB01000004">
    <property type="protein sequence ID" value="SMG17402.1"/>
    <property type="molecule type" value="Genomic_DNA"/>
</dbReference>
<dbReference type="OrthoDB" id="4792at2"/>
<gene>
    <name evidence="3" type="ORF">SAMN06275492_10456</name>
</gene>
<accession>A0A1X7IQJ8</accession>
<reference evidence="4" key="1">
    <citation type="submission" date="2017-04" db="EMBL/GenBank/DDBJ databases">
        <authorList>
            <person name="Varghese N."/>
            <person name="Submissions S."/>
        </authorList>
    </citation>
    <scope>NUCLEOTIDE SEQUENCE [LARGE SCALE GENOMIC DNA]</scope>
    <source>
        <strain evidence="4">USBA 82</strain>
    </source>
</reference>
<dbReference type="RefSeq" id="WP_085543874.1">
    <property type="nucleotide sequence ID" value="NZ_FXBB01000004.1"/>
</dbReference>
<dbReference type="Proteomes" id="UP000193355">
    <property type="component" value="Unassembled WGS sequence"/>
</dbReference>
<dbReference type="AlphaFoldDB" id="A0A1X7IQJ8"/>
<evidence type="ECO:0000313" key="3">
    <source>
        <dbReference type="EMBL" id="SMG17402.1"/>
    </source>
</evidence>